<comment type="similarity">
    <text evidence="2 10">Belongs to the FliR/MopE/SpaR family.</text>
</comment>
<feature type="transmembrane region" description="Helical" evidence="10">
    <location>
        <begin position="39"/>
        <end position="58"/>
    </location>
</feature>
<comment type="function">
    <text evidence="1 10">Role in flagellar biosynthesis.</text>
</comment>
<comment type="subcellular location">
    <subcellularLocation>
        <location evidence="10">Cell membrane</location>
        <topology evidence="10">Multi-pass membrane protein</topology>
    </subcellularLocation>
    <subcellularLocation>
        <location evidence="10">Bacterial flagellum basal body</location>
    </subcellularLocation>
</comment>
<gene>
    <name evidence="11" type="primary">fliR</name>
    <name evidence="11" type="ORF">E6C48_09130</name>
</gene>
<accession>A0ABY2QAF8</accession>
<evidence type="ECO:0000256" key="1">
    <source>
        <dbReference type="ARBA" id="ARBA00002578"/>
    </source>
</evidence>
<feature type="transmembrane region" description="Helical" evidence="10">
    <location>
        <begin position="70"/>
        <end position="89"/>
    </location>
</feature>
<feature type="transmembrane region" description="Helical" evidence="10">
    <location>
        <begin position="12"/>
        <end position="32"/>
    </location>
</feature>
<dbReference type="PANTHER" id="PTHR30065">
    <property type="entry name" value="FLAGELLAR BIOSYNTHETIC PROTEIN FLIR"/>
    <property type="match status" value="1"/>
</dbReference>
<sequence length="253" mass="27242">MNALSALTQTTILAAFLAFCRVGACFMVMPGLSSVRVPLHVRLFAAIAVTVGLLTFLWDRIYPFVDPHPAVLVPMIASELLVGGLIGIMTRLYMEALRFIGAGLAMLIGFNSNGGTAVEEPEPQAPLAALISLSALLMLFVFDFHHEVIRALVASYQVAPLNVFFNPQAALVDVADTISDAFFLVIRLGSPFVAYAIIVNLTVGFVNKLTPQIPVYFIAQPIIIVGGIVMFYFAAATMLSLFADGFIDLALSR</sequence>
<dbReference type="PANTHER" id="PTHR30065:SF1">
    <property type="entry name" value="SURFACE PRESENTATION OF ANTIGENS PROTEIN SPAR"/>
    <property type="match status" value="1"/>
</dbReference>
<keyword evidence="11" id="KW-0969">Cilium</keyword>
<keyword evidence="12" id="KW-1185">Reference proteome</keyword>
<evidence type="ECO:0000256" key="2">
    <source>
        <dbReference type="ARBA" id="ARBA00009772"/>
    </source>
</evidence>
<keyword evidence="4 10" id="KW-1003">Cell membrane</keyword>
<evidence type="ECO:0000256" key="4">
    <source>
        <dbReference type="ARBA" id="ARBA00022475"/>
    </source>
</evidence>
<protein>
    <recommendedName>
        <fullName evidence="3 9">Flagellar biosynthetic protein FliR</fullName>
    </recommendedName>
</protein>
<evidence type="ECO:0000256" key="6">
    <source>
        <dbReference type="ARBA" id="ARBA00022989"/>
    </source>
</evidence>
<feature type="transmembrane region" description="Helical" evidence="10">
    <location>
        <begin position="125"/>
        <end position="142"/>
    </location>
</feature>
<keyword evidence="6 10" id="KW-1133">Transmembrane helix</keyword>
<feature type="transmembrane region" description="Helical" evidence="10">
    <location>
        <begin position="181"/>
        <end position="203"/>
    </location>
</feature>
<keyword evidence="8 10" id="KW-0975">Bacterial flagellum</keyword>
<dbReference type="Pfam" id="PF01311">
    <property type="entry name" value="Bac_export_1"/>
    <property type="match status" value="1"/>
</dbReference>
<proteinExistence type="inferred from homology"/>
<feature type="transmembrane region" description="Helical" evidence="10">
    <location>
        <begin position="96"/>
        <end position="113"/>
    </location>
</feature>
<evidence type="ECO:0000256" key="8">
    <source>
        <dbReference type="ARBA" id="ARBA00023143"/>
    </source>
</evidence>
<evidence type="ECO:0000256" key="3">
    <source>
        <dbReference type="ARBA" id="ARBA00021717"/>
    </source>
</evidence>
<dbReference type="InterPro" id="IPR006303">
    <property type="entry name" value="FliR"/>
</dbReference>
<name>A0ABY2QAF8_9HYPH</name>
<evidence type="ECO:0000313" key="11">
    <source>
        <dbReference type="EMBL" id="THF57897.1"/>
    </source>
</evidence>
<dbReference type="NCBIfam" id="TIGR01400">
    <property type="entry name" value="fliR"/>
    <property type="match status" value="1"/>
</dbReference>
<evidence type="ECO:0000256" key="7">
    <source>
        <dbReference type="ARBA" id="ARBA00023136"/>
    </source>
</evidence>
<evidence type="ECO:0000256" key="5">
    <source>
        <dbReference type="ARBA" id="ARBA00022692"/>
    </source>
</evidence>
<keyword evidence="11" id="KW-0966">Cell projection</keyword>
<keyword evidence="7 10" id="KW-0472">Membrane</keyword>
<feature type="transmembrane region" description="Helical" evidence="10">
    <location>
        <begin position="215"/>
        <end position="243"/>
    </location>
</feature>
<evidence type="ECO:0000256" key="9">
    <source>
        <dbReference type="NCBIfam" id="TIGR01400"/>
    </source>
</evidence>
<dbReference type="RefSeq" id="WP_136356321.1">
    <property type="nucleotide sequence ID" value="NZ_SSNY01000004.1"/>
</dbReference>
<dbReference type="EMBL" id="SSNY01000004">
    <property type="protein sequence ID" value="THF57897.1"/>
    <property type="molecule type" value="Genomic_DNA"/>
</dbReference>
<evidence type="ECO:0000313" key="12">
    <source>
        <dbReference type="Proteomes" id="UP000306441"/>
    </source>
</evidence>
<comment type="caution">
    <text evidence="11">The sequence shown here is derived from an EMBL/GenBank/DDBJ whole genome shotgun (WGS) entry which is preliminary data.</text>
</comment>
<evidence type="ECO:0000256" key="10">
    <source>
        <dbReference type="RuleBase" id="RU362071"/>
    </source>
</evidence>
<dbReference type="Proteomes" id="UP000306441">
    <property type="component" value="Unassembled WGS sequence"/>
</dbReference>
<reference evidence="11 12" key="1">
    <citation type="submission" date="2019-04" db="EMBL/GenBank/DDBJ databases">
        <title>Mesorhizobium composti sp. nov., isolated from compost.</title>
        <authorList>
            <person name="Lin S.-Y."/>
            <person name="Hameed A."/>
            <person name="Hsieh Y.-T."/>
            <person name="Young C.-C."/>
        </authorList>
    </citation>
    <scope>NUCLEOTIDE SEQUENCE [LARGE SCALE GENOMIC DNA]</scope>
    <source>
        <strain evidence="11 12">CC-YTH430</strain>
    </source>
</reference>
<organism evidence="11 12">
    <name type="scientific">Ollibium composti</name>
    <dbReference type="NCBI Taxonomy" id="2675109"/>
    <lineage>
        <taxon>Bacteria</taxon>
        <taxon>Pseudomonadati</taxon>
        <taxon>Pseudomonadota</taxon>
        <taxon>Alphaproteobacteria</taxon>
        <taxon>Hyphomicrobiales</taxon>
        <taxon>Phyllobacteriaceae</taxon>
        <taxon>Ollibium</taxon>
    </lineage>
</organism>
<keyword evidence="5 10" id="KW-0812">Transmembrane</keyword>
<dbReference type="InterPro" id="IPR002010">
    <property type="entry name" value="T3SS_IM_R"/>
</dbReference>
<dbReference type="PRINTS" id="PR00953">
    <property type="entry name" value="TYPE3IMRPROT"/>
</dbReference>
<keyword evidence="11" id="KW-0282">Flagellum</keyword>